<feature type="transmembrane region" description="Helical" evidence="8">
    <location>
        <begin position="154"/>
        <end position="173"/>
    </location>
</feature>
<gene>
    <name evidence="9" type="ORF">PPROV_000228700</name>
</gene>
<comment type="similarity">
    <text evidence="2">Belongs to the SLC35F solute transporter family.</text>
</comment>
<sequence length="479" mass="50127">MSGASASASTGALDLHVVPGGGGGGGGIPTISQLSELDQGLRSGQSSILQSAAIQPEMVPHSSGGGGGGGASSFPNGGLADDNSASRGRLQADSGMHRLLLTLLPRSLAAHLRLSKDRLDYALGLFFVLIVTFIWVASSFVVQGLQDLGISPFLLTYISNSMFVVLLPVAYLTRPRTATASLQPYASLSQFSDAASADDDSDSTPLTRDLVREGSASAAARESAAAAQAQAQAEEDSKLFRCALYVSPMWFLAQYTFNASLGLTSVSSNTILSNAAGIFTYALSVWVLKEVFDGRKAFAVLVCAIGAGLVTVSDATGGERKGDSIKGDLICLLSAFFYAAYTTSLRYFLPNDGECSMALFFGYVGLLNMLVLLPFILVASMTGYLSVDIHPYVLLGALAKGLFDNVLSDYMWARAVLLCGPTVATVSLTAQVPLSVLGEIFLGKFHFISDVLPALSMVVGTFSICGGVFAINMLNYNAL</sequence>
<dbReference type="InterPro" id="IPR037185">
    <property type="entry name" value="EmrE-like"/>
</dbReference>
<dbReference type="GO" id="GO:0016020">
    <property type="term" value="C:membrane"/>
    <property type="evidence" value="ECO:0007669"/>
    <property type="project" value="UniProtKB-SubCell"/>
</dbReference>
<evidence type="ECO:0000256" key="8">
    <source>
        <dbReference type="SAM" id="Phobius"/>
    </source>
</evidence>
<feature type="transmembrane region" description="Helical" evidence="8">
    <location>
        <begin position="356"/>
        <end position="377"/>
    </location>
</feature>
<feature type="transmembrane region" description="Helical" evidence="8">
    <location>
        <begin position="297"/>
        <end position="315"/>
    </location>
</feature>
<evidence type="ECO:0000256" key="5">
    <source>
        <dbReference type="ARBA" id="ARBA00022989"/>
    </source>
</evidence>
<feature type="transmembrane region" description="Helical" evidence="8">
    <location>
        <begin position="269"/>
        <end position="288"/>
    </location>
</feature>
<evidence type="ECO:0000313" key="9">
    <source>
        <dbReference type="EMBL" id="GHP03532.1"/>
    </source>
</evidence>
<dbReference type="OrthoDB" id="1436450at2759"/>
<evidence type="ECO:0000256" key="7">
    <source>
        <dbReference type="SAM" id="MobiDB-lite"/>
    </source>
</evidence>
<evidence type="ECO:0000313" key="10">
    <source>
        <dbReference type="Proteomes" id="UP000660262"/>
    </source>
</evidence>
<organism evidence="9 10">
    <name type="scientific">Pycnococcus provasolii</name>
    <dbReference type="NCBI Taxonomy" id="41880"/>
    <lineage>
        <taxon>Eukaryota</taxon>
        <taxon>Viridiplantae</taxon>
        <taxon>Chlorophyta</taxon>
        <taxon>Pseudoscourfieldiophyceae</taxon>
        <taxon>Pseudoscourfieldiales</taxon>
        <taxon>Pycnococcaceae</taxon>
        <taxon>Pycnococcus</taxon>
    </lineage>
</organism>
<dbReference type="AlphaFoldDB" id="A0A830HA64"/>
<dbReference type="PANTHER" id="PTHR23051:SF0">
    <property type="entry name" value="SOLUTE CARRIER FAMILY 35 MEMBER F5"/>
    <property type="match status" value="1"/>
</dbReference>
<evidence type="ECO:0000256" key="4">
    <source>
        <dbReference type="ARBA" id="ARBA00022692"/>
    </source>
</evidence>
<protein>
    <recommendedName>
        <fullName evidence="11">EamA domain-containing protein</fullName>
    </recommendedName>
</protein>
<evidence type="ECO:0000256" key="3">
    <source>
        <dbReference type="ARBA" id="ARBA00022448"/>
    </source>
</evidence>
<evidence type="ECO:0000256" key="2">
    <source>
        <dbReference type="ARBA" id="ARBA00007863"/>
    </source>
</evidence>
<feature type="region of interest" description="Disordered" evidence="7">
    <location>
        <begin position="59"/>
        <end position="78"/>
    </location>
</feature>
<feature type="transmembrane region" description="Helical" evidence="8">
    <location>
        <begin position="327"/>
        <end position="349"/>
    </location>
</feature>
<dbReference type="InterPro" id="IPR009262">
    <property type="entry name" value="SLC35_F1/F2/F6"/>
</dbReference>
<evidence type="ECO:0000256" key="6">
    <source>
        <dbReference type="ARBA" id="ARBA00023136"/>
    </source>
</evidence>
<evidence type="ECO:0008006" key="11">
    <source>
        <dbReference type="Google" id="ProtNLM"/>
    </source>
</evidence>
<feature type="transmembrane region" description="Helical" evidence="8">
    <location>
        <begin position="415"/>
        <end position="434"/>
    </location>
</feature>
<dbReference type="EMBL" id="BNJQ01000005">
    <property type="protein sequence ID" value="GHP03532.1"/>
    <property type="molecule type" value="Genomic_DNA"/>
</dbReference>
<feature type="transmembrane region" description="Helical" evidence="8">
    <location>
        <begin position="121"/>
        <end position="142"/>
    </location>
</feature>
<accession>A0A830HA64</accession>
<comment type="subcellular location">
    <subcellularLocation>
        <location evidence="1">Membrane</location>
        <topology evidence="1">Multi-pass membrane protein</topology>
    </subcellularLocation>
</comment>
<keyword evidence="10" id="KW-1185">Reference proteome</keyword>
<keyword evidence="5 8" id="KW-1133">Transmembrane helix</keyword>
<proteinExistence type="inferred from homology"/>
<name>A0A830HA64_9CHLO</name>
<dbReference type="Proteomes" id="UP000660262">
    <property type="component" value="Unassembled WGS sequence"/>
</dbReference>
<dbReference type="SUPFAM" id="SSF103481">
    <property type="entry name" value="Multidrug resistance efflux transporter EmrE"/>
    <property type="match status" value="1"/>
</dbReference>
<evidence type="ECO:0000256" key="1">
    <source>
        <dbReference type="ARBA" id="ARBA00004141"/>
    </source>
</evidence>
<reference evidence="9" key="1">
    <citation type="submission" date="2020-10" db="EMBL/GenBank/DDBJ databases">
        <title>Unveiling of a novel bifunctional photoreceptor, Dualchrome1, isolated from a cosmopolitan green alga.</title>
        <authorList>
            <person name="Suzuki S."/>
            <person name="Kawachi M."/>
        </authorList>
    </citation>
    <scope>NUCLEOTIDE SEQUENCE</scope>
    <source>
        <strain evidence="9">NIES 2893</strain>
    </source>
</reference>
<comment type="caution">
    <text evidence="9">The sequence shown here is derived from an EMBL/GenBank/DDBJ whole genome shotgun (WGS) entry which is preliminary data.</text>
</comment>
<keyword evidence="4 8" id="KW-0812">Transmembrane</keyword>
<feature type="transmembrane region" description="Helical" evidence="8">
    <location>
        <begin position="454"/>
        <end position="474"/>
    </location>
</feature>
<keyword evidence="3" id="KW-0813">Transport</keyword>
<dbReference type="PANTHER" id="PTHR23051">
    <property type="entry name" value="SOLUTE CARRIER FAMILY 35, MEMBER F5"/>
    <property type="match status" value="1"/>
</dbReference>
<dbReference type="Pfam" id="PF06027">
    <property type="entry name" value="SLC35F"/>
    <property type="match status" value="1"/>
</dbReference>
<dbReference type="GO" id="GO:0022857">
    <property type="term" value="F:transmembrane transporter activity"/>
    <property type="evidence" value="ECO:0007669"/>
    <property type="project" value="InterPro"/>
</dbReference>
<keyword evidence="6 8" id="KW-0472">Membrane</keyword>